<dbReference type="STRING" id="749222.Nitsa_1530"/>
<name>E6X055_NITSE</name>
<organism evidence="1 2">
    <name type="scientific">Nitratifractor salsuginis (strain DSM 16511 / JCM 12458 / E9I37-1)</name>
    <dbReference type="NCBI Taxonomy" id="749222"/>
    <lineage>
        <taxon>Bacteria</taxon>
        <taxon>Pseudomonadati</taxon>
        <taxon>Campylobacterota</taxon>
        <taxon>Epsilonproteobacteria</taxon>
        <taxon>Campylobacterales</taxon>
        <taxon>Sulfurovaceae</taxon>
        <taxon>Nitratifractor</taxon>
    </lineage>
</organism>
<evidence type="ECO:0008006" key="3">
    <source>
        <dbReference type="Google" id="ProtNLM"/>
    </source>
</evidence>
<reference evidence="2" key="2">
    <citation type="submission" date="2011-01" db="EMBL/GenBank/DDBJ databases">
        <title>The complete genome of Nitratifractor salsuginis DSM 16511.</title>
        <authorList>
            <consortium name="US DOE Joint Genome Institute (JGI-PGF)"/>
            <person name="Lucas S."/>
            <person name="Copeland A."/>
            <person name="Lapidus A."/>
            <person name="Bruce D."/>
            <person name="Goodwin L."/>
            <person name="Pitluck S."/>
            <person name="Kyrpides N."/>
            <person name="Mavromatis K."/>
            <person name="Ivanova N."/>
            <person name="Mikhailova N."/>
            <person name="Zeytun A."/>
            <person name="Detter J.C."/>
            <person name="Tapia R."/>
            <person name="Han C."/>
            <person name="Land M."/>
            <person name="Hauser L."/>
            <person name="Markowitz V."/>
            <person name="Cheng J.-F."/>
            <person name="Hugenholtz P."/>
            <person name="Woyke T."/>
            <person name="Wu D."/>
            <person name="Tindall B."/>
            <person name="Schuetze A."/>
            <person name="Brambilla E."/>
            <person name="Klenk H.-P."/>
            <person name="Eisen J.A."/>
        </authorList>
    </citation>
    <scope>NUCLEOTIDE SEQUENCE [LARGE SCALE GENOMIC DNA]</scope>
    <source>
        <strain evidence="2">DSM 16511 / JCM 12458 / E9I37-1</strain>
    </source>
</reference>
<accession>E6X055</accession>
<dbReference type="InterPro" id="IPR009921">
    <property type="entry name" value="YehS-like"/>
</dbReference>
<evidence type="ECO:0000313" key="1">
    <source>
        <dbReference type="EMBL" id="ADV46778.1"/>
    </source>
</evidence>
<dbReference type="HOGENOM" id="CLU_087517_1_0_7"/>
<gene>
    <name evidence="1" type="ordered locus">Nitsa_1530</name>
</gene>
<dbReference type="Proteomes" id="UP000008633">
    <property type="component" value="Chromosome"/>
</dbReference>
<evidence type="ECO:0000313" key="2">
    <source>
        <dbReference type="Proteomes" id="UP000008633"/>
    </source>
</evidence>
<dbReference type="PANTHER" id="PTHR37805:SF1">
    <property type="entry name" value="CYTOPLASMIC PROTEIN"/>
    <property type="match status" value="1"/>
</dbReference>
<dbReference type="RefSeq" id="WP_013554467.1">
    <property type="nucleotide sequence ID" value="NC_014935.1"/>
</dbReference>
<sequence>MKPGQVLYKIKEALRLDPETMLKIYALEEYPIDEKRLKAILKKPSAKGHENASYEELGVFLDGLIRLRRGEIKSPPPEDAEIELDNNLILKKLRIALELKDPDMEVIFELGERPLSRSKLRDLFRSPQHPKYLLCSDAMLNDFLLGLEEFWADMPPVA</sequence>
<reference evidence="1 2" key="1">
    <citation type="journal article" date="2011" name="Stand. Genomic Sci.">
        <title>Complete genome sequence of Nitratifractor salsuginis type strain (E9I37-1).</title>
        <authorList>
            <person name="Anderson I."/>
            <person name="Sikorski J."/>
            <person name="Zeytun A."/>
            <person name="Nolan M."/>
            <person name="Lapidus A."/>
            <person name="Lucas S."/>
            <person name="Hammon N."/>
            <person name="Deshpande S."/>
            <person name="Cheng J.F."/>
            <person name="Tapia R."/>
            <person name="Han C."/>
            <person name="Goodwin L."/>
            <person name="Pitluck S."/>
            <person name="Liolios K."/>
            <person name="Pagani I."/>
            <person name="Ivanova N."/>
            <person name="Huntemann M."/>
            <person name="Mavromatis K."/>
            <person name="Ovchinikova G."/>
            <person name="Pati A."/>
            <person name="Chen A."/>
            <person name="Palaniappan K."/>
            <person name="Land M."/>
            <person name="Hauser L."/>
            <person name="Brambilla E.M."/>
            <person name="Ngatchou-Djao O.D."/>
            <person name="Rohde M."/>
            <person name="Tindall B.J."/>
            <person name="Goker M."/>
            <person name="Detter J.C."/>
            <person name="Woyke T."/>
            <person name="Bristow J."/>
            <person name="Eisen J.A."/>
            <person name="Markowitz V."/>
            <person name="Hugenholtz P."/>
            <person name="Klenk H.P."/>
            <person name="Kyrpides N.C."/>
        </authorList>
    </citation>
    <scope>NUCLEOTIDE SEQUENCE [LARGE SCALE GENOMIC DNA]</scope>
    <source>
        <strain evidence="2">DSM 16511 / JCM 12458 / E9I37-1</strain>
    </source>
</reference>
<proteinExistence type="predicted"/>
<dbReference type="eggNOG" id="COG4807">
    <property type="taxonomic scope" value="Bacteria"/>
</dbReference>
<dbReference type="PANTHER" id="PTHR37805">
    <property type="entry name" value="CYTOPLASMIC PROTEIN-RELATED"/>
    <property type="match status" value="1"/>
</dbReference>
<dbReference type="EMBL" id="CP002452">
    <property type="protein sequence ID" value="ADV46778.1"/>
    <property type="molecule type" value="Genomic_DNA"/>
</dbReference>
<dbReference type="OrthoDB" id="9788465at2"/>
<dbReference type="KEGG" id="nsa:Nitsa_1530"/>
<protein>
    <recommendedName>
        <fullName evidence="3">DUF1456 domain-containing protein</fullName>
    </recommendedName>
</protein>
<keyword evidence="2" id="KW-1185">Reference proteome</keyword>
<dbReference type="AlphaFoldDB" id="E6X055"/>
<dbReference type="Pfam" id="PF07308">
    <property type="entry name" value="DUF1456"/>
    <property type="match status" value="2"/>
</dbReference>